<sequence>MSDGGESNSVCFDESWVPASKALKLVERQLGGSVQAKDILADQLRDGHVRSAARRGWISDEHTIVAAWKGQPALDDETLEHDVELPALTWRSSKRWASDQMEWRWPVDKFSITETLKPRWIHLYEGVHFFLNDVMALIASNDDDSQIASRRGAKRDELKWRSFWHAVIDLEREDRLNRDIFSSQAELSLEIRENMGFAFGERAIRTDVRMIWDKYVKDQRQRSSG</sequence>
<dbReference type="Proteomes" id="UP001059971">
    <property type="component" value="Chromosome 1"/>
</dbReference>
<gene>
    <name evidence="1" type="ORF">SBA_ch1_06180</name>
</gene>
<evidence type="ECO:0000313" key="2">
    <source>
        <dbReference type="Proteomes" id="UP001059971"/>
    </source>
</evidence>
<name>A0ABM7FZP8_9SPHN</name>
<keyword evidence="2" id="KW-1185">Reference proteome</keyword>
<proteinExistence type="predicted"/>
<reference evidence="1" key="1">
    <citation type="submission" date="2018-07" db="EMBL/GenBank/DDBJ databases">
        <title>Complete genome sequence of Sphingomonas bisphenolicum strain AO1, a bisphenol A degradative bacterium isolated from Japanese farm field.</title>
        <authorList>
            <person name="Murakami M."/>
            <person name="Koh M."/>
            <person name="Koba S."/>
            <person name="Matsumura Y."/>
        </authorList>
    </citation>
    <scope>NUCLEOTIDE SEQUENCE</scope>
    <source>
        <strain evidence="1">AO1</strain>
    </source>
</reference>
<protein>
    <submittedName>
        <fullName evidence="1">Uncharacterized protein</fullName>
    </submittedName>
</protein>
<dbReference type="EMBL" id="AP018817">
    <property type="protein sequence ID" value="BBF68418.1"/>
    <property type="molecule type" value="Genomic_DNA"/>
</dbReference>
<accession>A0ABM7FZP8</accession>
<dbReference type="RefSeq" id="WP_261935864.1">
    <property type="nucleotide sequence ID" value="NZ_AP018817.1"/>
</dbReference>
<organism evidence="1 2">
    <name type="scientific">Sphingomonas bisphenolicum</name>
    <dbReference type="NCBI Taxonomy" id="296544"/>
    <lineage>
        <taxon>Bacteria</taxon>
        <taxon>Pseudomonadati</taxon>
        <taxon>Pseudomonadota</taxon>
        <taxon>Alphaproteobacteria</taxon>
        <taxon>Sphingomonadales</taxon>
        <taxon>Sphingomonadaceae</taxon>
        <taxon>Sphingomonas</taxon>
    </lineage>
</organism>
<evidence type="ECO:0000313" key="1">
    <source>
        <dbReference type="EMBL" id="BBF68418.1"/>
    </source>
</evidence>